<organism evidence="10 11">
    <name type="scientific">Xylaria grammica</name>
    <dbReference type="NCBI Taxonomy" id="363999"/>
    <lineage>
        <taxon>Eukaryota</taxon>
        <taxon>Fungi</taxon>
        <taxon>Dikarya</taxon>
        <taxon>Ascomycota</taxon>
        <taxon>Pezizomycotina</taxon>
        <taxon>Sordariomycetes</taxon>
        <taxon>Xylariomycetidae</taxon>
        <taxon>Xylariales</taxon>
        <taxon>Xylariaceae</taxon>
        <taxon>Xylaria</taxon>
    </lineage>
</organism>
<feature type="region of interest" description="Disordered" evidence="7">
    <location>
        <begin position="422"/>
        <end position="551"/>
    </location>
</feature>
<dbReference type="GO" id="GO:0016020">
    <property type="term" value="C:membrane"/>
    <property type="evidence" value="ECO:0007669"/>
    <property type="project" value="UniProtKB-SubCell"/>
</dbReference>
<feature type="region of interest" description="Disordered" evidence="7">
    <location>
        <begin position="635"/>
        <end position="680"/>
    </location>
</feature>
<feature type="transmembrane region" description="Helical" evidence="8">
    <location>
        <begin position="816"/>
        <end position="835"/>
    </location>
</feature>
<feature type="transmembrane region" description="Helical" evidence="8">
    <location>
        <begin position="230"/>
        <end position="248"/>
    </location>
</feature>
<feature type="region of interest" description="Disordered" evidence="7">
    <location>
        <begin position="692"/>
        <end position="714"/>
    </location>
</feature>
<gene>
    <name evidence="10" type="ORF">EKO27_g7052</name>
</gene>
<keyword evidence="3" id="KW-0813">Transport</keyword>
<feature type="transmembrane region" description="Helical" evidence="8">
    <location>
        <begin position="190"/>
        <end position="218"/>
    </location>
</feature>
<feature type="region of interest" description="Disordered" evidence="7">
    <location>
        <begin position="268"/>
        <end position="293"/>
    </location>
</feature>
<evidence type="ECO:0000313" key="10">
    <source>
        <dbReference type="EMBL" id="RWA08057.1"/>
    </source>
</evidence>
<feature type="transmembrane region" description="Helical" evidence="8">
    <location>
        <begin position="902"/>
        <end position="928"/>
    </location>
</feature>
<feature type="transmembrane region" description="Helical" evidence="8">
    <location>
        <begin position="756"/>
        <end position="775"/>
    </location>
</feature>
<feature type="compositionally biased region" description="Basic and acidic residues" evidence="7">
    <location>
        <begin position="470"/>
        <end position="481"/>
    </location>
</feature>
<evidence type="ECO:0000256" key="2">
    <source>
        <dbReference type="ARBA" id="ARBA00008170"/>
    </source>
</evidence>
<feature type="transmembrane region" description="Helical" evidence="8">
    <location>
        <begin position="592"/>
        <end position="611"/>
    </location>
</feature>
<dbReference type="PANTHER" id="PTHR12266">
    <property type="entry name" value="NA+/CA2+ K+ INDEPENDENT EXCHANGER"/>
    <property type="match status" value="1"/>
</dbReference>
<accession>A0A439D195</accession>
<evidence type="ECO:0000256" key="5">
    <source>
        <dbReference type="ARBA" id="ARBA00022989"/>
    </source>
</evidence>
<evidence type="ECO:0000256" key="4">
    <source>
        <dbReference type="ARBA" id="ARBA00022692"/>
    </source>
</evidence>
<feature type="transmembrane region" description="Helical" evidence="8">
    <location>
        <begin position="27"/>
        <end position="45"/>
    </location>
</feature>
<feature type="compositionally biased region" description="Polar residues" evidence="7">
    <location>
        <begin position="1064"/>
        <end position="1075"/>
    </location>
</feature>
<feature type="transmembrane region" description="Helical" evidence="8">
    <location>
        <begin position="855"/>
        <end position="882"/>
    </location>
</feature>
<sequence>MAVTAASGSGTGNRLLRRTGAVDTRPLYATILIFSFLAVYSLVLGRLSTPTSASISTRHHYGQRSLLDSSGEDCRLVHSAPDKCAFVKRNCHDEEAGLFEYLTLYYCRLGHVQPLAFVVLVLWLGLLFTSIGLAASDFFSVNLSTISTFLGLSESLAGVTFLALGNGSPDVFSTFAAMSSNSGSMAVGELIGAAGFITTVVAGSMALVLAVGFAVGFLFDGQLHFVECSIMIGFYLFYVAVVVGWHAYTKRRSARRAKEAASRAHFYGATSDHGNDELEPYRDAPDDDDDLSTSMGRVSAPIDIEALERTPLIEIGNADEDVDVESHQNQHVAAEVTSSMRVNRPRGRRSNTTITPIRPSLVGALEFRSVLASLQREGNVRMRPINPRAHSTTHLRAGPHLTVQEQASPSPATSYDATVQTTRNRALSSGDVPATIDPDMAERQSVDEEARSHGLHIIGGRLAPPPLMDRLPEPSPSERESQLLTPSLRPLHTQLHTQSPPSSEISSPQLSPFPGFTDSPVAMTPSTPQPSYLNLPAPAVGPPSPISSLTGPTGPKPVKWWPYSILPPPHIVLSTLFPTLQAWRTKSIWDKFVSVISVPSIFLLVITLPVVETEAADDKSDDIIADQSSLVHLHTAPPSPLEYDESSQQETEWQRYRRSTLSRGSSRSPSPNRANLDGSQLTVTDVTTSTAPIQPTIQVQPPKPPSDLGPDASTVVEEDQGWNRWLLILQIFTGPLFCVVVVWANLAEDLENPTKVLVKAILISLVSSLVLLGVLLATTSPDRRPKYHVAFCFLGFVIAIAWISTVAGEVVGVMKAFGVILDISEAILGLTVFAVGNSVGDLVADVTVARLGYPVMALSACFGGPLLNILLGIGLGGAYQTIRAANKHHMKHPDEPYRYRPYRIQVTATLVVSTLALLITLFALLVVVPMNKWMMTKRIGWGLIVLWTASTRARKQASKPRMRHAQQDEHGEAPSERVCVCVYVLEAEPRTQKLRVIKPLITRDPEPASVLDEEPALVVAGPLTSKELSWKPSNTTSRTHKRILQALSYLQIHTQTPTKAIHSTFTMSPQSNPTPTAAYATGPQTEGVDQAPTGFNKDGDITQQQGAGDVAPTTTGDGTEPTEGEGQKQQGGGPGGKLRGVFGRSKKGSDEVEGQGKGEESAPKQQ</sequence>
<evidence type="ECO:0000313" key="11">
    <source>
        <dbReference type="Proteomes" id="UP000286045"/>
    </source>
</evidence>
<evidence type="ECO:0000256" key="7">
    <source>
        <dbReference type="SAM" id="MobiDB-lite"/>
    </source>
</evidence>
<feature type="compositionally biased region" description="Low complexity" evidence="7">
    <location>
        <begin position="1112"/>
        <end position="1121"/>
    </location>
</feature>
<feature type="compositionally biased region" description="Gly residues" evidence="7">
    <location>
        <begin position="1129"/>
        <end position="1138"/>
    </location>
</feature>
<feature type="compositionally biased region" description="Basic and acidic residues" evidence="7">
    <location>
        <begin position="1147"/>
        <end position="1166"/>
    </location>
</feature>
<feature type="compositionally biased region" description="Basic and acidic residues" evidence="7">
    <location>
        <begin position="440"/>
        <end position="452"/>
    </location>
</feature>
<dbReference type="EMBL" id="RYZI01000221">
    <property type="protein sequence ID" value="RWA08057.1"/>
    <property type="molecule type" value="Genomic_DNA"/>
</dbReference>
<comment type="subcellular location">
    <subcellularLocation>
        <location evidence="1">Membrane</location>
        <topology evidence="1">Multi-pass membrane protein</topology>
    </subcellularLocation>
</comment>
<comment type="caution">
    <text evidence="10">The sequence shown here is derived from an EMBL/GenBank/DDBJ whole genome shotgun (WGS) entry which is preliminary data.</text>
</comment>
<dbReference type="InterPro" id="IPR051359">
    <property type="entry name" value="CaCA_antiporter"/>
</dbReference>
<dbReference type="AlphaFoldDB" id="A0A439D195"/>
<dbReference type="GO" id="GO:0006874">
    <property type="term" value="P:intracellular calcium ion homeostasis"/>
    <property type="evidence" value="ECO:0007669"/>
    <property type="project" value="TreeGrafter"/>
</dbReference>
<dbReference type="InterPro" id="IPR044880">
    <property type="entry name" value="NCX_ion-bd_dom_sf"/>
</dbReference>
<keyword evidence="4 8" id="KW-0812">Transmembrane</keyword>
<feature type="transmembrane region" description="Helical" evidence="8">
    <location>
        <begin position="115"/>
        <end position="135"/>
    </location>
</feature>
<dbReference type="PANTHER" id="PTHR12266:SF0">
    <property type="entry name" value="MITOCHONDRIAL SODIUM_CALCIUM EXCHANGER PROTEIN"/>
    <property type="match status" value="1"/>
</dbReference>
<feature type="region of interest" description="Disordered" evidence="7">
    <location>
        <begin position="1064"/>
        <end position="1166"/>
    </location>
</feature>
<comment type="similarity">
    <text evidence="2">Belongs to the Ca(2+):cation antiporter (CaCA) (TC 2.A.19) family.</text>
</comment>
<dbReference type="STRING" id="363999.A0A439D195"/>
<dbReference type="Proteomes" id="UP000286045">
    <property type="component" value="Unassembled WGS sequence"/>
</dbReference>
<feature type="compositionally biased region" description="Low complexity" evidence="7">
    <location>
        <begin position="499"/>
        <end position="512"/>
    </location>
</feature>
<dbReference type="GO" id="GO:0008324">
    <property type="term" value="F:monoatomic cation transmembrane transporter activity"/>
    <property type="evidence" value="ECO:0007669"/>
    <property type="project" value="TreeGrafter"/>
</dbReference>
<feature type="transmembrane region" description="Helical" evidence="8">
    <location>
        <begin position="787"/>
        <end position="804"/>
    </location>
</feature>
<name>A0A439D195_9PEZI</name>
<keyword evidence="5 8" id="KW-1133">Transmembrane helix</keyword>
<evidence type="ECO:0000256" key="6">
    <source>
        <dbReference type="ARBA" id="ARBA00023136"/>
    </source>
</evidence>
<feature type="transmembrane region" description="Helical" evidence="8">
    <location>
        <begin position="155"/>
        <end position="178"/>
    </location>
</feature>
<feature type="domain" description="Sodium/calcium exchanger membrane region" evidence="9">
    <location>
        <begin position="793"/>
        <end position="949"/>
    </location>
</feature>
<proteinExistence type="inferred from homology"/>
<keyword evidence="6 8" id="KW-0472">Membrane</keyword>
<dbReference type="InterPro" id="IPR004837">
    <property type="entry name" value="NaCa_Exmemb"/>
</dbReference>
<protein>
    <recommendedName>
        <fullName evidence="9">Sodium/calcium exchanger membrane region domain-containing protein</fullName>
    </recommendedName>
</protein>
<evidence type="ECO:0000256" key="1">
    <source>
        <dbReference type="ARBA" id="ARBA00004141"/>
    </source>
</evidence>
<dbReference type="Gene3D" id="1.20.1420.30">
    <property type="entry name" value="NCX, central ion-binding region"/>
    <property type="match status" value="2"/>
</dbReference>
<evidence type="ECO:0000259" key="9">
    <source>
        <dbReference type="Pfam" id="PF01699"/>
    </source>
</evidence>
<keyword evidence="11" id="KW-1185">Reference proteome</keyword>
<feature type="domain" description="Sodium/calcium exchanger membrane region" evidence="9">
    <location>
        <begin position="122"/>
        <end position="242"/>
    </location>
</feature>
<feature type="transmembrane region" description="Helical" evidence="8">
    <location>
        <begin position="725"/>
        <end position="744"/>
    </location>
</feature>
<dbReference type="Pfam" id="PF01699">
    <property type="entry name" value="Na_Ca_ex"/>
    <property type="match status" value="2"/>
</dbReference>
<feature type="compositionally biased region" description="Low complexity" evidence="7">
    <location>
        <begin position="659"/>
        <end position="673"/>
    </location>
</feature>
<feature type="compositionally biased region" description="Basic and acidic residues" evidence="7">
    <location>
        <begin position="273"/>
        <end position="284"/>
    </location>
</feature>
<evidence type="ECO:0000256" key="3">
    <source>
        <dbReference type="ARBA" id="ARBA00022448"/>
    </source>
</evidence>
<evidence type="ECO:0000256" key="8">
    <source>
        <dbReference type="SAM" id="Phobius"/>
    </source>
</evidence>
<reference evidence="10 11" key="1">
    <citation type="submission" date="2018-12" db="EMBL/GenBank/DDBJ databases">
        <title>Draft genome sequence of Xylaria grammica IHI A82.</title>
        <authorList>
            <person name="Buettner E."/>
            <person name="Kellner H."/>
        </authorList>
    </citation>
    <scope>NUCLEOTIDE SEQUENCE [LARGE SCALE GENOMIC DNA]</scope>
    <source>
        <strain evidence="10 11">IHI A82</strain>
    </source>
</reference>